<keyword evidence="3" id="KW-1185">Reference proteome</keyword>
<feature type="compositionally biased region" description="Basic and acidic residues" evidence="1">
    <location>
        <begin position="200"/>
        <end position="210"/>
    </location>
</feature>
<comment type="caution">
    <text evidence="2">The sequence shown here is derived from an EMBL/GenBank/DDBJ whole genome shotgun (WGS) entry which is preliminary data.</text>
</comment>
<feature type="compositionally biased region" description="Low complexity" evidence="1">
    <location>
        <begin position="218"/>
        <end position="229"/>
    </location>
</feature>
<feature type="compositionally biased region" description="Basic and acidic residues" evidence="1">
    <location>
        <begin position="163"/>
        <end position="179"/>
    </location>
</feature>
<gene>
    <name evidence="2" type="ORF">B0T11DRAFT_123802</name>
</gene>
<feature type="region of interest" description="Disordered" evidence="1">
    <location>
        <begin position="1"/>
        <end position="254"/>
    </location>
</feature>
<proteinExistence type="predicted"/>
<feature type="compositionally biased region" description="Basic and acidic residues" evidence="1">
    <location>
        <begin position="138"/>
        <end position="154"/>
    </location>
</feature>
<feature type="compositionally biased region" description="Basic and acidic residues" evidence="1">
    <location>
        <begin position="55"/>
        <end position="67"/>
    </location>
</feature>
<dbReference type="AlphaFoldDB" id="A0A8K0TEP9"/>
<dbReference type="OrthoDB" id="5388207at2759"/>
<feature type="compositionally biased region" description="Low complexity" evidence="1">
    <location>
        <begin position="183"/>
        <end position="199"/>
    </location>
</feature>
<name>A0A8K0TEP9_9PEZI</name>
<reference evidence="2" key="1">
    <citation type="journal article" date="2021" name="Nat. Commun.">
        <title>Genetic determinants of endophytism in the Arabidopsis root mycobiome.</title>
        <authorList>
            <person name="Mesny F."/>
            <person name="Miyauchi S."/>
            <person name="Thiergart T."/>
            <person name="Pickel B."/>
            <person name="Atanasova L."/>
            <person name="Karlsson M."/>
            <person name="Huettel B."/>
            <person name="Barry K.W."/>
            <person name="Haridas S."/>
            <person name="Chen C."/>
            <person name="Bauer D."/>
            <person name="Andreopoulos W."/>
            <person name="Pangilinan J."/>
            <person name="LaButti K."/>
            <person name="Riley R."/>
            <person name="Lipzen A."/>
            <person name="Clum A."/>
            <person name="Drula E."/>
            <person name="Henrissat B."/>
            <person name="Kohler A."/>
            <person name="Grigoriev I.V."/>
            <person name="Martin F.M."/>
            <person name="Hacquard S."/>
        </authorList>
    </citation>
    <scope>NUCLEOTIDE SEQUENCE</scope>
    <source>
        <strain evidence="2">MPI-CAGE-AT-0016</strain>
    </source>
</reference>
<dbReference type="EMBL" id="JAGPXD010000005">
    <property type="protein sequence ID" value="KAH7354076.1"/>
    <property type="molecule type" value="Genomic_DNA"/>
</dbReference>
<evidence type="ECO:0000313" key="3">
    <source>
        <dbReference type="Proteomes" id="UP000813385"/>
    </source>
</evidence>
<dbReference type="Proteomes" id="UP000813385">
    <property type="component" value="Unassembled WGS sequence"/>
</dbReference>
<feature type="compositionally biased region" description="Polar residues" evidence="1">
    <location>
        <begin position="94"/>
        <end position="105"/>
    </location>
</feature>
<evidence type="ECO:0000313" key="2">
    <source>
        <dbReference type="EMBL" id="KAH7354076.1"/>
    </source>
</evidence>
<accession>A0A8K0TEP9</accession>
<feature type="compositionally biased region" description="Basic and acidic residues" evidence="1">
    <location>
        <begin position="106"/>
        <end position="120"/>
    </location>
</feature>
<feature type="compositionally biased region" description="Polar residues" evidence="1">
    <location>
        <begin position="68"/>
        <end position="85"/>
    </location>
</feature>
<evidence type="ECO:0000256" key="1">
    <source>
        <dbReference type="SAM" id="MobiDB-lite"/>
    </source>
</evidence>
<protein>
    <recommendedName>
        <fullName evidence="4">Glycine-rich cell wall structural protein 1</fullName>
    </recommendedName>
</protein>
<organism evidence="2 3">
    <name type="scientific">Plectosphaerella cucumerina</name>
    <dbReference type="NCBI Taxonomy" id="40658"/>
    <lineage>
        <taxon>Eukaryota</taxon>
        <taxon>Fungi</taxon>
        <taxon>Dikarya</taxon>
        <taxon>Ascomycota</taxon>
        <taxon>Pezizomycotina</taxon>
        <taxon>Sordariomycetes</taxon>
        <taxon>Hypocreomycetidae</taxon>
        <taxon>Glomerellales</taxon>
        <taxon>Plectosphaerellaceae</taxon>
        <taxon>Plectosphaerella</taxon>
    </lineage>
</organism>
<evidence type="ECO:0008006" key="4">
    <source>
        <dbReference type="Google" id="ProtNLM"/>
    </source>
</evidence>
<sequence>METINNVASAAAKAVWGSPETKQEPVSGVKGNTAEGEPYDAGNMEPHEVSSTTKPLDRLDGEKHTEHTTQSSGTQVDIAESSKTGPSADVSSVKPESSASPIKPETSQEAKLDGSDRPEEQVVDVDLSKPGPKPLETLAREHGGDAGKAAEHTKPTGPSTLPDDPKGDKSQEGTGEKVVKSTGFAAEGGDFDAAAAGAAREADRLLDEHNPQTNSDPASSKSGHGAAKSDLGGSGAGGEKLSLKEKIKAKLHKH</sequence>